<evidence type="ECO:0000256" key="8">
    <source>
        <dbReference type="ARBA" id="ARBA00037847"/>
    </source>
</evidence>
<evidence type="ECO:0000256" key="6">
    <source>
        <dbReference type="ARBA" id="ARBA00023136"/>
    </source>
</evidence>
<dbReference type="Gene3D" id="3.40.30.10">
    <property type="entry name" value="Glutaredoxin"/>
    <property type="match status" value="1"/>
</dbReference>
<reference evidence="11" key="1">
    <citation type="submission" date="2017-03" db="EMBL/GenBank/DDBJ databases">
        <title>Novel pathways for hydrocarbon cycling and metabolic interdependencies in hydrothermal sediment communities.</title>
        <authorList>
            <person name="Dombrowski N."/>
            <person name="Seitz K."/>
            <person name="Teske A."/>
            <person name="Baker B."/>
        </authorList>
    </citation>
    <scope>NUCLEOTIDE SEQUENCE [LARGE SCALE GENOMIC DNA]</scope>
</reference>
<evidence type="ECO:0000256" key="7">
    <source>
        <dbReference type="ARBA" id="ARBA00023180"/>
    </source>
</evidence>
<feature type="domain" description="Vacuolar sorting receptor thioredoxin-like" evidence="9">
    <location>
        <begin position="182"/>
        <end position="302"/>
    </location>
</feature>
<proteinExistence type="predicted"/>
<evidence type="ECO:0000256" key="5">
    <source>
        <dbReference type="ARBA" id="ARBA00022989"/>
    </source>
</evidence>
<evidence type="ECO:0000256" key="3">
    <source>
        <dbReference type="ARBA" id="ARBA00022729"/>
    </source>
</evidence>
<dbReference type="Pfam" id="PF25011">
    <property type="entry name" value="VSR_TRX"/>
    <property type="match status" value="1"/>
</dbReference>
<evidence type="ECO:0000259" key="9">
    <source>
        <dbReference type="Pfam" id="PF25011"/>
    </source>
</evidence>
<dbReference type="SUPFAM" id="SSF52833">
    <property type="entry name" value="Thioredoxin-like"/>
    <property type="match status" value="1"/>
</dbReference>
<keyword evidence="7" id="KW-0325">Glycoprotein</keyword>
<accession>A0A1W9NYR8</accession>
<evidence type="ECO:0000313" key="10">
    <source>
        <dbReference type="EMBL" id="OQX51295.1"/>
    </source>
</evidence>
<keyword evidence="4" id="KW-0677">Repeat</keyword>
<sequence length="328" mass="36478">MTRIEKLLGATVIALVALLGGSFYTDGYKSIRSYIPLVADSQISAQEAKTKVLDYIVANFPLTKDQVNVDHISKEDGLYKLDITAQGQKVVSYLTPDGRMFFPQGYRVDEGTVAGSQSTPSPASQEIPKTGQPDVKLFTMAFCPYGNIAEKAMAPVAKLLANQIDIAPHYVVYSNYQGGGPKYCLDDESQYCSMHGVNELKEDIRELCIYKNNRDKYWDFVSKVNENCQVSNIETCWRPIAENLNLSASKIEDCLNTMGIEFSRQEQALNEKYRVTGSPTLIINGVRYKGQRTSEDYKKAICNAFTNPPEECQTKLTSETNPSSGSCQ</sequence>
<dbReference type="GO" id="GO:0012505">
    <property type="term" value="C:endomembrane system"/>
    <property type="evidence" value="ECO:0007669"/>
    <property type="project" value="UniProtKB-SubCell"/>
</dbReference>
<dbReference type="PANTHER" id="PTHR22702">
    <property type="entry name" value="PROTEASE-ASSOCIATED DOMAIN-CONTAINING PROTEIN"/>
    <property type="match status" value="1"/>
</dbReference>
<keyword evidence="3" id="KW-0732">Signal</keyword>
<dbReference type="STRING" id="1968527.B5M47_01125"/>
<evidence type="ECO:0000256" key="4">
    <source>
        <dbReference type="ARBA" id="ARBA00022737"/>
    </source>
</evidence>
<evidence type="ECO:0000256" key="1">
    <source>
        <dbReference type="ARBA" id="ARBA00004479"/>
    </source>
</evidence>
<dbReference type="AlphaFoldDB" id="A0A1W9NYR8"/>
<dbReference type="InterPro" id="IPR036249">
    <property type="entry name" value="Thioredoxin-like_sf"/>
</dbReference>
<keyword evidence="5" id="KW-1133">Transmembrane helix</keyword>
<dbReference type="CDD" id="cd02972">
    <property type="entry name" value="DsbA_family"/>
    <property type="match status" value="1"/>
</dbReference>
<evidence type="ECO:0000256" key="2">
    <source>
        <dbReference type="ARBA" id="ARBA00022692"/>
    </source>
</evidence>
<gene>
    <name evidence="10" type="ORF">B5M47_01125</name>
</gene>
<organism evidence="10 11">
    <name type="scientific">candidate division CPR3 bacterium 4484_211</name>
    <dbReference type="NCBI Taxonomy" id="1968527"/>
    <lineage>
        <taxon>Bacteria</taxon>
        <taxon>Bacteria division CPR3</taxon>
    </lineage>
</organism>
<comment type="caution">
    <text evidence="10">The sequence shown here is derived from an EMBL/GenBank/DDBJ whole genome shotgun (WGS) entry which is preliminary data.</text>
</comment>
<dbReference type="InterPro" id="IPR056858">
    <property type="entry name" value="VSR_TRX"/>
</dbReference>
<dbReference type="PANTHER" id="PTHR22702:SF1">
    <property type="entry name" value="PROTEASE-ASSOCIATED DOMAIN-CONTAINING PROTEIN 1"/>
    <property type="match status" value="1"/>
</dbReference>
<comment type="subcellular location">
    <subcellularLocation>
        <location evidence="8">Endomembrane system</location>
        <topology evidence="8">Single-pass membrane protein</topology>
    </subcellularLocation>
    <subcellularLocation>
        <location evidence="1">Membrane</location>
        <topology evidence="1">Single-pass type I membrane protein</topology>
    </subcellularLocation>
</comment>
<name>A0A1W9NYR8_UNCC3</name>
<evidence type="ECO:0000313" key="11">
    <source>
        <dbReference type="Proteomes" id="UP000192520"/>
    </source>
</evidence>
<keyword evidence="6" id="KW-0472">Membrane</keyword>
<dbReference type="GO" id="GO:0016020">
    <property type="term" value="C:membrane"/>
    <property type="evidence" value="ECO:0007669"/>
    <property type="project" value="UniProtKB-SubCell"/>
</dbReference>
<protein>
    <recommendedName>
        <fullName evidence="9">Vacuolar sorting receptor thioredoxin-like domain-containing protein</fullName>
    </recommendedName>
</protein>
<dbReference type="EMBL" id="MZGJ01000005">
    <property type="protein sequence ID" value="OQX51295.1"/>
    <property type="molecule type" value="Genomic_DNA"/>
</dbReference>
<keyword evidence="2" id="KW-0812">Transmembrane</keyword>
<dbReference type="Proteomes" id="UP000192520">
    <property type="component" value="Unassembled WGS sequence"/>
</dbReference>